<dbReference type="InterPro" id="IPR025827">
    <property type="entry name" value="Zn_ribbon_recom_dom"/>
</dbReference>
<evidence type="ECO:0000259" key="2">
    <source>
        <dbReference type="PROSITE" id="PS51736"/>
    </source>
</evidence>
<dbReference type="InterPro" id="IPR050639">
    <property type="entry name" value="SSR_resolvase"/>
</dbReference>
<evidence type="ECO:0000313" key="4">
    <source>
        <dbReference type="EMBL" id="MDO6415933.1"/>
    </source>
</evidence>
<accession>A0ABT8YDR9</accession>
<dbReference type="PROSITE" id="PS51737">
    <property type="entry name" value="RECOMBINASE_DNA_BIND"/>
    <property type="match status" value="1"/>
</dbReference>
<evidence type="ECO:0000256" key="1">
    <source>
        <dbReference type="SAM" id="Coils"/>
    </source>
</evidence>
<dbReference type="PROSITE" id="PS51736">
    <property type="entry name" value="RECOMBINASES_3"/>
    <property type="match status" value="1"/>
</dbReference>
<dbReference type="Pfam" id="PF07508">
    <property type="entry name" value="Recombinase"/>
    <property type="match status" value="1"/>
</dbReference>
<dbReference type="EMBL" id="JAUOTP010000008">
    <property type="protein sequence ID" value="MDO6415933.1"/>
    <property type="molecule type" value="Genomic_DNA"/>
</dbReference>
<dbReference type="InterPro" id="IPR038109">
    <property type="entry name" value="DNA_bind_recomb_sf"/>
</dbReference>
<dbReference type="Pfam" id="PF00239">
    <property type="entry name" value="Resolvase"/>
    <property type="match status" value="1"/>
</dbReference>
<name>A0ABT8YDR9_9SPHN</name>
<dbReference type="InterPro" id="IPR036162">
    <property type="entry name" value="Resolvase-like_N_sf"/>
</dbReference>
<keyword evidence="1" id="KW-0175">Coiled coil</keyword>
<proteinExistence type="predicted"/>
<dbReference type="CDD" id="cd00338">
    <property type="entry name" value="Ser_Recombinase"/>
    <property type="match status" value="1"/>
</dbReference>
<feature type="coiled-coil region" evidence="1">
    <location>
        <begin position="384"/>
        <end position="446"/>
    </location>
</feature>
<protein>
    <submittedName>
        <fullName evidence="4">Recombinase family protein</fullName>
    </submittedName>
</protein>
<comment type="caution">
    <text evidence="4">The sequence shown here is derived from an EMBL/GenBank/DDBJ whole genome shotgun (WGS) entry which is preliminary data.</text>
</comment>
<evidence type="ECO:0000313" key="5">
    <source>
        <dbReference type="Proteomes" id="UP001169764"/>
    </source>
</evidence>
<dbReference type="RefSeq" id="WP_303544664.1">
    <property type="nucleotide sequence ID" value="NZ_JAUOTP010000008.1"/>
</dbReference>
<feature type="domain" description="Resolvase/invertase-type recombinase catalytic" evidence="2">
    <location>
        <begin position="2"/>
        <end position="159"/>
    </location>
</feature>
<dbReference type="SMART" id="SM00857">
    <property type="entry name" value="Resolvase"/>
    <property type="match status" value="1"/>
</dbReference>
<dbReference type="InterPro" id="IPR011109">
    <property type="entry name" value="DNA_bind_recombinase_dom"/>
</dbReference>
<dbReference type="PANTHER" id="PTHR30461:SF23">
    <property type="entry name" value="DNA RECOMBINASE-RELATED"/>
    <property type="match status" value="1"/>
</dbReference>
<dbReference type="Gene3D" id="3.90.1750.20">
    <property type="entry name" value="Putative Large Serine Recombinase, Chain B, Domain 2"/>
    <property type="match status" value="1"/>
</dbReference>
<sequence length="524" mass="58600">MRTVIYARFSSDNQNPRSVDDQIAACRARAECEGWTIIAEFRDAALSGAAGIGEDQRPGMNAMLRLVEAGGIDQVLAESTDRVARHIADAHTIRERIEFAGARLFTLFDGTVTPMIGLLKGFMDSQFRTDLGARVRRGQRGALAQGRSSGGPAYGYRRANRLDEKGNLIAGLREIEPDRAEIVIRIFREFVAGRSPRAIAERLNAEGVAPPRQGFWQTGTISGSPSTGFGILRNRIYIGRIVYGRSKVVTNPQTRRKMMRPGDPSQIVEQEVPRLRIVPEDLWQAAQDRLEAGRRTRPERQRRPKHLLSGLGVCAVCGTSWTKITGDHWGCRNNRNGGTCTNNRMINSRLYQERVLADLQAGMLAPDVVAAYVREYHRDFARRSASLAKDRARLDRKLAEVQRRLDRLIEAFTSGFRELPEIRDALATARTEKEALGRELASLEALPTVLALHPRLEEEYRRQIADLQTALAMPEAADEAVPRLRAMIARIIVRPSEERRGVEIEVVRQIDEVLSLATGLREIG</sequence>
<dbReference type="Pfam" id="PF13408">
    <property type="entry name" value="Zn_ribbon_recom"/>
    <property type="match status" value="1"/>
</dbReference>
<dbReference type="Proteomes" id="UP001169764">
    <property type="component" value="Unassembled WGS sequence"/>
</dbReference>
<organism evidence="4 5">
    <name type="scientific">Sphingomonas natans</name>
    <dbReference type="NCBI Taxonomy" id="3063330"/>
    <lineage>
        <taxon>Bacteria</taxon>
        <taxon>Pseudomonadati</taxon>
        <taxon>Pseudomonadota</taxon>
        <taxon>Alphaproteobacteria</taxon>
        <taxon>Sphingomonadales</taxon>
        <taxon>Sphingomonadaceae</taxon>
        <taxon>Sphingomonas</taxon>
    </lineage>
</organism>
<feature type="domain" description="Recombinase" evidence="3">
    <location>
        <begin position="153"/>
        <end position="296"/>
    </location>
</feature>
<evidence type="ECO:0000259" key="3">
    <source>
        <dbReference type="PROSITE" id="PS51737"/>
    </source>
</evidence>
<dbReference type="InterPro" id="IPR006119">
    <property type="entry name" value="Resolv_N"/>
</dbReference>
<dbReference type="Gene3D" id="3.40.50.1390">
    <property type="entry name" value="Resolvase, N-terminal catalytic domain"/>
    <property type="match status" value="1"/>
</dbReference>
<keyword evidence="5" id="KW-1185">Reference proteome</keyword>
<gene>
    <name evidence="4" type="ORF">Q4F19_16200</name>
</gene>
<dbReference type="SUPFAM" id="SSF53041">
    <property type="entry name" value="Resolvase-like"/>
    <property type="match status" value="1"/>
</dbReference>
<dbReference type="PANTHER" id="PTHR30461">
    <property type="entry name" value="DNA-INVERTASE FROM LAMBDOID PROPHAGE"/>
    <property type="match status" value="1"/>
</dbReference>
<reference evidence="4" key="1">
    <citation type="submission" date="2023-07" db="EMBL/GenBank/DDBJ databases">
        <authorList>
            <person name="Kim M."/>
        </authorList>
    </citation>
    <scope>NUCLEOTIDE SEQUENCE</scope>
    <source>
        <strain evidence="4">BIUV-7</strain>
    </source>
</reference>